<evidence type="ECO:0000256" key="2">
    <source>
        <dbReference type="SAM" id="Phobius"/>
    </source>
</evidence>
<proteinExistence type="predicted"/>
<protein>
    <recommendedName>
        <fullName evidence="5">YcxB-like protein</fullName>
    </recommendedName>
</protein>
<dbReference type="RefSeq" id="WP_072301299.1">
    <property type="nucleotide sequence ID" value="NZ_FPIP01000011.1"/>
</dbReference>
<dbReference type="AlphaFoldDB" id="A0A1K1PYI2"/>
<dbReference type="EMBL" id="FPIP01000011">
    <property type="protein sequence ID" value="SFW52573.1"/>
    <property type="molecule type" value="Genomic_DNA"/>
</dbReference>
<organism evidence="3 4">
    <name type="scientific">Ruminococcus flavefaciens</name>
    <dbReference type="NCBI Taxonomy" id="1265"/>
    <lineage>
        <taxon>Bacteria</taxon>
        <taxon>Bacillati</taxon>
        <taxon>Bacillota</taxon>
        <taxon>Clostridia</taxon>
        <taxon>Eubacteriales</taxon>
        <taxon>Oscillospiraceae</taxon>
        <taxon>Ruminococcus</taxon>
    </lineage>
</organism>
<feature type="transmembrane region" description="Helical" evidence="2">
    <location>
        <begin position="65"/>
        <end position="83"/>
    </location>
</feature>
<dbReference type="Proteomes" id="UP000183461">
    <property type="component" value="Unassembled WGS sequence"/>
</dbReference>
<evidence type="ECO:0000313" key="3">
    <source>
        <dbReference type="EMBL" id="SFW52573.1"/>
    </source>
</evidence>
<evidence type="ECO:0008006" key="5">
    <source>
        <dbReference type="Google" id="ProtNLM"/>
    </source>
</evidence>
<name>A0A1K1PYI2_RUMFL</name>
<gene>
    <name evidence="3" type="ORF">SAMN02910280_0255</name>
</gene>
<keyword evidence="2" id="KW-0472">Membrane</keyword>
<feature type="compositionally biased region" description="Acidic residues" evidence="1">
    <location>
        <begin position="127"/>
        <end position="143"/>
    </location>
</feature>
<evidence type="ECO:0000256" key="1">
    <source>
        <dbReference type="SAM" id="MobiDB-lite"/>
    </source>
</evidence>
<feature type="region of interest" description="Disordered" evidence="1">
    <location>
        <begin position="124"/>
        <end position="149"/>
    </location>
</feature>
<feature type="transmembrane region" description="Helical" evidence="2">
    <location>
        <begin position="35"/>
        <end position="53"/>
    </location>
</feature>
<reference evidence="3 4" key="1">
    <citation type="submission" date="2016-11" db="EMBL/GenBank/DDBJ databases">
        <authorList>
            <person name="Jaros S."/>
            <person name="Januszkiewicz K."/>
            <person name="Wedrychowicz H."/>
        </authorList>
    </citation>
    <scope>NUCLEOTIDE SEQUENCE [LARGE SCALE GENOMIC DNA]</scope>
    <source>
        <strain evidence="3 4">YL228</strain>
    </source>
</reference>
<accession>A0A1K1PYI2</accession>
<keyword evidence="2" id="KW-0812">Transmembrane</keyword>
<sequence>MEENYKLEKEYKVPADTFRDAYLEFQKKYVYPKSYVYMAIFGVLAIVLLIFGIFAMHDAPKKQKYIMYLAFIVAAAFSLREWFNPRKMRRSLTDSVRALGEPIYKIGIGDKFVDISTVSDDLSNIVEPEEEEKGEEDTEDITETDPLPEKTRINVDEGFQLMEYDRFFLMLAGKEMFYILPKDGFSESELKIVRDIK</sequence>
<evidence type="ECO:0000313" key="4">
    <source>
        <dbReference type="Proteomes" id="UP000183461"/>
    </source>
</evidence>
<keyword evidence="2" id="KW-1133">Transmembrane helix</keyword>